<comment type="caution">
    <text evidence="1">The sequence shown here is derived from an EMBL/GenBank/DDBJ whole genome shotgun (WGS) entry which is preliminary data.</text>
</comment>
<keyword evidence="2" id="KW-1185">Reference proteome</keyword>
<sequence length="78" mass="8104">MNAAALEGVTRAVGDVLSLSILATELVGEAEAGDTGRIHRLGAVLRALQAQAQAAHGQADAQWMAAHAAEVQYRIRKG</sequence>
<name>A0ABT1BLT4_9BURK</name>
<reference evidence="1 2" key="1">
    <citation type="submission" date="2022-06" db="EMBL/GenBank/DDBJ databases">
        <title>Ideonella sp. NS12-5 Genome sequencing and assembly.</title>
        <authorList>
            <person name="Jung Y."/>
        </authorList>
    </citation>
    <scope>NUCLEOTIDE SEQUENCE [LARGE SCALE GENOMIC DNA]</scope>
    <source>
        <strain evidence="1 2">NS12-5</strain>
    </source>
</reference>
<evidence type="ECO:0000313" key="1">
    <source>
        <dbReference type="EMBL" id="MCO5976799.1"/>
    </source>
</evidence>
<proteinExistence type="predicted"/>
<accession>A0ABT1BLT4</accession>
<evidence type="ECO:0000313" key="2">
    <source>
        <dbReference type="Proteomes" id="UP001204851"/>
    </source>
</evidence>
<dbReference type="Proteomes" id="UP001204851">
    <property type="component" value="Unassembled WGS sequence"/>
</dbReference>
<dbReference type="EMBL" id="JAMXMC010000004">
    <property type="protein sequence ID" value="MCO5976799.1"/>
    <property type="molecule type" value="Genomic_DNA"/>
</dbReference>
<protein>
    <submittedName>
        <fullName evidence="1">Uncharacterized protein</fullName>
    </submittedName>
</protein>
<organism evidence="1 2">
    <name type="scientific">Ideonella oryzae</name>
    <dbReference type="NCBI Taxonomy" id="2937441"/>
    <lineage>
        <taxon>Bacteria</taxon>
        <taxon>Pseudomonadati</taxon>
        <taxon>Pseudomonadota</taxon>
        <taxon>Betaproteobacteria</taxon>
        <taxon>Burkholderiales</taxon>
        <taxon>Sphaerotilaceae</taxon>
        <taxon>Ideonella</taxon>
    </lineage>
</organism>
<dbReference type="RefSeq" id="WP_252769265.1">
    <property type="nucleotide sequence ID" value="NZ_JAMXMC010000004.1"/>
</dbReference>
<gene>
    <name evidence="1" type="ORF">M0L44_08770</name>
</gene>